<dbReference type="Gene3D" id="3.30.750.24">
    <property type="entry name" value="STAS domain"/>
    <property type="match status" value="1"/>
</dbReference>
<dbReference type="CDD" id="cd07043">
    <property type="entry name" value="STAS_anti-anti-sigma_factors"/>
    <property type="match status" value="1"/>
</dbReference>
<dbReference type="eggNOG" id="ENOG50322JS">
    <property type="taxonomic scope" value="Bacteria"/>
</dbReference>
<dbReference type="Pfam" id="PF13466">
    <property type="entry name" value="STAS_2"/>
    <property type="match status" value="1"/>
</dbReference>
<protein>
    <submittedName>
        <fullName evidence="2">Putative thiopeptide-lantipeptide biosynthesis related protein</fullName>
    </submittedName>
</protein>
<feature type="domain" description="MlaB-like STAS" evidence="1">
    <location>
        <begin position="17"/>
        <end position="88"/>
    </location>
</feature>
<name>A0A089WXL9_STRGA</name>
<dbReference type="Proteomes" id="UP000029482">
    <property type="component" value="Chromosome"/>
</dbReference>
<reference evidence="3" key="1">
    <citation type="journal article" date="2015" name="J. Biotechnol.">
        <title>Complete genome sequence of the actinobacterium Streptomyces glaucescens GLA.O (DSM 40922) consisting of a linear chromosome and one linear plasmid.</title>
        <authorList>
            <person name="Ortseifen V."/>
            <person name="Winkler A."/>
            <person name="Albersmeier A."/>
            <person name="Wendler S."/>
            <person name="Puhler A."/>
            <person name="Kalinowski J."/>
            <person name="Ruckert C."/>
        </authorList>
    </citation>
    <scope>NUCLEOTIDE SEQUENCE [LARGE SCALE GENOMIC DNA]</scope>
    <source>
        <strain evidence="3">DSM 40922 / GLA O</strain>
    </source>
</reference>
<sequence length="112" mass="12097">MNITTRIDGTCARITPHGDIDRDTFPPLQAAVEALPARITDLVWDLHQTPFMDVAGLHLLFAPAATGISGRTTTVTGLRSQPLRLLLLATDVNPAVFDLSRLLPDTPSTLAR</sequence>
<dbReference type="OrthoDB" id="4330695at2"/>
<evidence type="ECO:0000313" key="3">
    <source>
        <dbReference type="Proteomes" id="UP000029482"/>
    </source>
</evidence>
<evidence type="ECO:0000313" key="2">
    <source>
        <dbReference type="EMBL" id="AIR96172.1"/>
    </source>
</evidence>
<organism evidence="2 3">
    <name type="scientific">Streptomyces glaucescens</name>
    <dbReference type="NCBI Taxonomy" id="1907"/>
    <lineage>
        <taxon>Bacteria</taxon>
        <taxon>Bacillati</taxon>
        <taxon>Actinomycetota</taxon>
        <taxon>Actinomycetes</taxon>
        <taxon>Kitasatosporales</taxon>
        <taxon>Streptomycetaceae</taxon>
        <taxon>Streptomyces</taxon>
    </lineage>
</organism>
<proteinExistence type="predicted"/>
<keyword evidence="3" id="KW-1185">Reference proteome</keyword>
<dbReference type="InterPro" id="IPR058548">
    <property type="entry name" value="MlaB-like_STAS"/>
</dbReference>
<dbReference type="KEGG" id="sgu:SGLAU_00720"/>
<evidence type="ECO:0000259" key="1">
    <source>
        <dbReference type="Pfam" id="PF13466"/>
    </source>
</evidence>
<dbReference type="EMBL" id="CP009438">
    <property type="protein sequence ID" value="AIR96172.1"/>
    <property type="molecule type" value="Genomic_DNA"/>
</dbReference>
<dbReference type="SUPFAM" id="SSF52091">
    <property type="entry name" value="SpoIIaa-like"/>
    <property type="match status" value="1"/>
</dbReference>
<dbReference type="STRING" id="1907.SGLAU_00720"/>
<accession>A0A089WXL9</accession>
<dbReference type="RefSeq" id="WP_043497392.1">
    <property type="nucleotide sequence ID" value="NZ_CP009438.1"/>
</dbReference>
<dbReference type="HOGENOM" id="CLU_2144417_0_0_11"/>
<gene>
    <name evidence="2" type="ORF">SGLAU_00720</name>
</gene>
<dbReference type="AlphaFoldDB" id="A0A089WXL9"/>
<dbReference type="InterPro" id="IPR036513">
    <property type="entry name" value="STAS_dom_sf"/>
</dbReference>